<dbReference type="Proteomes" id="UP001175228">
    <property type="component" value="Unassembled WGS sequence"/>
</dbReference>
<dbReference type="InterPro" id="IPR036188">
    <property type="entry name" value="FAD/NAD-bd_sf"/>
</dbReference>
<feature type="region of interest" description="Disordered" evidence="1">
    <location>
        <begin position="87"/>
        <end position="148"/>
    </location>
</feature>
<feature type="compositionally biased region" description="Acidic residues" evidence="1">
    <location>
        <begin position="207"/>
        <end position="217"/>
    </location>
</feature>
<evidence type="ECO:0000313" key="4">
    <source>
        <dbReference type="Proteomes" id="UP001175228"/>
    </source>
</evidence>
<feature type="compositionally biased region" description="Acidic residues" evidence="1">
    <location>
        <begin position="30"/>
        <end position="46"/>
    </location>
</feature>
<sequence>MSAPRKQAPRLARPAARYWKGKAPKGVAEVDSDSEEEAPDVEEEGDVLIGGEQDIVQEEDEDLPTAQNVSRAKIKAMNVSLKDVNISKDGKVIVAGRDESGRTALEDEEESGEEESDEEVRPGQMKESDESSEYESDSEDEKPKVQLRPVFVPKRNRVTIAEKEALAADSEEVLKKKELELEERKKQSHDLVAESIRRELAEKEKEDDIPDVDDTDGLDPAGEFEAWRLRELGRIKKEKEEEVRREEERAEVERRRALPEAQRMKEDLEHAQKLRDEKPKGQQKFLQKYWHKGAFHQDEEILKRHDYTEATASTVDVSSLPKVMQVKNFGKRSRTKYTHLLDQDTTVPTGGFGGNATVKAGGKSLEGGGCFLCGGPHLKKGRGPGTGSNNVSGGSRAWGAPPPPRDGHRGREDYNRGGRRGDDGYHRHDRGKPGDRYDYDSRGSRRRSRSPRRSPDDSDGDYRYRERRRSRERLDDRDHREKRRRTIAANSQASSMPRTVKVAVIGSGLAGLTAAYLLTKDPHHEDVSFDVHLFEKACTSTTSHAHEILTIALQTSTLGMDSSSISLSLPGQEQDWRVDVPMRSFQGGYYKQLIALYTRLGVKFAPRDFSYSFSLLSTSETGRQITAEMIYNGSSGLGGAWTIGLFVVWSVHILFCYLRLLWLSIPIVRSPGIEAMTYKAWVEKTRPTGLLAKWTGFEQVWTEFTHAIMVPLFSAVCTAPEQEVLDHPVEEFLDYIWLTLGTHHYVVVDGVRDVVGRLVSTVRNVHLSHLISSIDADPDDPDLVSVNCTNADGPKTYSGFHHIIFATQANRAVPLLSSYASSLSDKKGIRREAVEEQMRCLEKFTYHSTLVINHTDETLLPDDTRDHRDLNLIYTRTGASISTKTVSPRCLPSSYTMATHVLPRPPGFPAHLPAVFQSTDPIIEPREGRILSVARLERAILTLESKQALKELYHAEWKTWWRGPREEALGRLQGAGRHRDGGPGIWVCGSFAYPGIPLLEGCVVSARLVVEQGLYKSEDVRVKHPPW</sequence>
<evidence type="ECO:0000256" key="1">
    <source>
        <dbReference type="SAM" id="MobiDB-lite"/>
    </source>
</evidence>
<dbReference type="Pfam" id="PF06991">
    <property type="entry name" value="MFAP1"/>
    <property type="match status" value="1"/>
</dbReference>
<comment type="caution">
    <text evidence="3">The sequence shown here is derived from an EMBL/GenBank/DDBJ whole genome shotgun (WGS) entry which is preliminary data.</text>
</comment>
<feature type="region of interest" description="Disordered" evidence="1">
    <location>
        <begin position="201"/>
        <end position="220"/>
    </location>
</feature>
<feature type="compositionally biased region" description="Acidic residues" evidence="1">
    <location>
        <begin position="130"/>
        <end position="140"/>
    </location>
</feature>
<keyword evidence="4" id="KW-1185">Reference proteome</keyword>
<feature type="compositionally biased region" description="Basic and acidic residues" evidence="1">
    <location>
        <begin position="405"/>
        <end position="443"/>
    </location>
</feature>
<proteinExistence type="predicted"/>
<organism evidence="3 4">
    <name type="scientific">Armillaria luteobubalina</name>
    <dbReference type="NCBI Taxonomy" id="153913"/>
    <lineage>
        <taxon>Eukaryota</taxon>
        <taxon>Fungi</taxon>
        <taxon>Dikarya</taxon>
        <taxon>Basidiomycota</taxon>
        <taxon>Agaricomycotina</taxon>
        <taxon>Agaricomycetes</taxon>
        <taxon>Agaricomycetidae</taxon>
        <taxon>Agaricales</taxon>
        <taxon>Marasmiineae</taxon>
        <taxon>Physalacriaceae</taxon>
        <taxon>Armillaria</taxon>
    </lineage>
</organism>
<dbReference type="InterPro" id="IPR033194">
    <property type="entry name" value="MFAP1"/>
</dbReference>
<feature type="region of interest" description="Disordered" evidence="1">
    <location>
        <begin position="376"/>
        <end position="494"/>
    </location>
</feature>
<feature type="compositionally biased region" description="Basic and acidic residues" evidence="1">
    <location>
        <begin position="87"/>
        <end position="105"/>
    </location>
</feature>
<feature type="region of interest" description="Disordered" evidence="1">
    <location>
        <begin position="20"/>
        <end position="69"/>
    </location>
</feature>
<evidence type="ECO:0000259" key="2">
    <source>
        <dbReference type="Pfam" id="PF06991"/>
    </source>
</evidence>
<feature type="domain" description="Micro-fibrillar-associated protein 1 C-terminal" evidence="2">
    <location>
        <begin position="137"/>
        <end position="345"/>
    </location>
</feature>
<feature type="compositionally biased region" description="Basic and acidic residues" evidence="1">
    <location>
        <begin position="453"/>
        <end position="464"/>
    </location>
</feature>
<dbReference type="PANTHER" id="PTHR15327">
    <property type="entry name" value="MICROFIBRIL-ASSOCIATED PROTEIN"/>
    <property type="match status" value="1"/>
</dbReference>
<reference evidence="3" key="1">
    <citation type="submission" date="2023-06" db="EMBL/GenBank/DDBJ databases">
        <authorList>
            <consortium name="Lawrence Berkeley National Laboratory"/>
            <person name="Ahrendt S."/>
            <person name="Sahu N."/>
            <person name="Indic B."/>
            <person name="Wong-Bajracharya J."/>
            <person name="Merenyi Z."/>
            <person name="Ke H.-M."/>
            <person name="Monk M."/>
            <person name="Kocsube S."/>
            <person name="Drula E."/>
            <person name="Lipzen A."/>
            <person name="Balint B."/>
            <person name="Henrissat B."/>
            <person name="Andreopoulos B."/>
            <person name="Martin F.M."/>
            <person name="Harder C.B."/>
            <person name="Rigling D."/>
            <person name="Ford K.L."/>
            <person name="Foster G.D."/>
            <person name="Pangilinan J."/>
            <person name="Papanicolaou A."/>
            <person name="Barry K."/>
            <person name="LaButti K."/>
            <person name="Viragh M."/>
            <person name="Koriabine M."/>
            <person name="Yan M."/>
            <person name="Riley R."/>
            <person name="Champramary S."/>
            <person name="Plett K.L."/>
            <person name="Tsai I.J."/>
            <person name="Slot J."/>
            <person name="Sipos G."/>
            <person name="Plett J."/>
            <person name="Nagy L.G."/>
            <person name="Grigoriev I.V."/>
        </authorList>
    </citation>
    <scope>NUCLEOTIDE SEQUENCE</scope>
    <source>
        <strain evidence="3">HWK02</strain>
    </source>
</reference>
<evidence type="ECO:0000313" key="3">
    <source>
        <dbReference type="EMBL" id="KAK0506494.1"/>
    </source>
</evidence>
<gene>
    <name evidence="3" type="ORF">EDD18DRAFT_1304927</name>
</gene>
<dbReference type="Gene3D" id="3.50.50.60">
    <property type="entry name" value="FAD/NAD(P)-binding domain"/>
    <property type="match status" value="1"/>
</dbReference>
<dbReference type="AlphaFoldDB" id="A0AA39QRD9"/>
<dbReference type="Pfam" id="PF13450">
    <property type="entry name" value="NAD_binding_8"/>
    <property type="match status" value="1"/>
</dbReference>
<feature type="compositionally biased region" description="Basic and acidic residues" evidence="1">
    <location>
        <begin position="119"/>
        <end position="129"/>
    </location>
</feature>
<dbReference type="EMBL" id="JAUEPU010000001">
    <property type="protein sequence ID" value="KAK0506494.1"/>
    <property type="molecule type" value="Genomic_DNA"/>
</dbReference>
<dbReference type="SUPFAM" id="SSF51905">
    <property type="entry name" value="FAD/NAD(P)-binding domain"/>
    <property type="match status" value="1"/>
</dbReference>
<feature type="region of interest" description="Disordered" evidence="1">
    <location>
        <begin position="238"/>
        <end position="264"/>
    </location>
</feature>
<feature type="compositionally biased region" description="Acidic residues" evidence="1">
    <location>
        <begin position="106"/>
        <end position="118"/>
    </location>
</feature>
<accession>A0AA39QRD9</accession>
<dbReference type="InterPro" id="IPR009730">
    <property type="entry name" value="MFAP1_C"/>
</dbReference>
<name>A0AA39QRD9_9AGAR</name>
<protein>
    <submittedName>
        <fullName evidence="3">Splicing factor, Prp19-binding domain-containing protein</fullName>
    </submittedName>
</protein>